<reference evidence="1 2" key="1">
    <citation type="submission" date="2016-07" db="EMBL/GenBank/DDBJ databases">
        <authorList>
            <person name="Sutton G."/>
            <person name="Brinkac L."/>
            <person name="Sanka R."/>
            <person name="Adams M."/>
            <person name="Lau E."/>
            <person name="Kumar A."/>
            <person name="Macaden R."/>
        </authorList>
    </citation>
    <scope>NUCLEOTIDE SEQUENCE [LARGE SCALE GENOMIC DNA]</scope>
    <source>
        <strain evidence="1 2">GA-0871</strain>
    </source>
</reference>
<proteinExistence type="predicted"/>
<dbReference type="Proteomes" id="UP000187001">
    <property type="component" value="Unassembled WGS sequence"/>
</dbReference>
<dbReference type="RefSeq" id="WP_165692741.1">
    <property type="nucleotide sequence ID" value="NZ_MBER01000181.1"/>
</dbReference>
<evidence type="ECO:0000313" key="1">
    <source>
        <dbReference type="EMBL" id="OMC33144.1"/>
    </source>
</evidence>
<name>A0ABD6QCL3_MYCFO</name>
<comment type="caution">
    <text evidence="1">The sequence shown here is derived from an EMBL/GenBank/DDBJ whole genome shotgun (WGS) entry which is preliminary data.</text>
</comment>
<accession>A0ABD6QCL3</accession>
<dbReference type="AlphaFoldDB" id="A0ABD6QCL3"/>
<organism evidence="1 2">
    <name type="scientific">Mycolicibacterium fortuitum</name>
    <name type="common">Mycobacterium fortuitum</name>
    <dbReference type="NCBI Taxonomy" id="1766"/>
    <lineage>
        <taxon>Bacteria</taxon>
        <taxon>Bacillati</taxon>
        <taxon>Actinomycetota</taxon>
        <taxon>Actinomycetes</taxon>
        <taxon>Mycobacteriales</taxon>
        <taxon>Mycobacteriaceae</taxon>
        <taxon>Mycolicibacterium</taxon>
    </lineage>
</organism>
<protein>
    <submittedName>
        <fullName evidence="1">Uncharacterized protein</fullName>
    </submittedName>
</protein>
<sequence length="153" mass="16443">MLDMAHMVRSGLTTALLSVRGKILVARLAFDVVRASANGLLDYADMSKAAPLNTESARDYATRVLSAEIDSYLCEPIVRTMLIADSDKASKVELFSGVANIFTTKLLAVVGGQAHATRSAGIKTESAVSIGREIGPTGRRERHSHCRRTGVRL</sequence>
<gene>
    <name evidence="1" type="ORF">A5742_14725</name>
</gene>
<evidence type="ECO:0000313" key="2">
    <source>
        <dbReference type="Proteomes" id="UP000187001"/>
    </source>
</evidence>
<dbReference type="EMBL" id="MBER01000181">
    <property type="protein sequence ID" value="OMC33144.1"/>
    <property type="molecule type" value="Genomic_DNA"/>
</dbReference>